<dbReference type="Pfam" id="PF19315">
    <property type="entry name" value="MC_hydratase"/>
    <property type="match status" value="1"/>
</dbReference>
<dbReference type="PANTHER" id="PTHR43664:SF1">
    <property type="entry name" value="BETA-METHYLMALYL-COA DEHYDRATASE"/>
    <property type="match status" value="1"/>
</dbReference>
<accession>A0A511T8N1</accession>
<dbReference type="Gene3D" id="3.10.129.10">
    <property type="entry name" value="Hotdog Thioesterase"/>
    <property type="match status" value="1"/>
</dbReference>
<reference evidence="1 4" key="2">
    <citation type="submission" date="2019-07" db="EMBL/GenBank/DDBJ databases">
        <title>Whole genome shotgun sequence of Myxococcus fulvus NBRC 100333.</title>
        <authorList>
            <person name="Hosoyama A."/>
            <person name="Uohara A."/>
            <person name="Ohji S."/>
            <person name="Ichikawa N."/>
        </authorList>
    </citation>
    <scope>NUCLEOTIDE SEQUENCE [LARGE SCALE GENOMIC DNA]</scope>
    <source>
        <strain evidence="1 4">NBRC 100333</strain>
    </source>
</reference>
<dbReference type="CDD" id="cd03451">
    <property type="entry name" value="FkbR2"/>
    <property type="match status" value="1"/>
</dbReference>
<dbReference type="OrthoDB" id="6703795at2"/>
<reference evidence="2 3" key="1">
    <citation type="submission" date="2016-10" db="EMBL/GenBank/DDBJ databases">
        <authorList>
            <person name="Varghese N."/>
            <person name="Submissions S."/>
        </authorList>
    </citation>
    <scope>NUCLEOTIDE SEQUENCE [LARGE SCALE GENOMIC DNA]</scope>
    <source>
        <strain evidence="2 3">DSM 16525</strain>
    </source>
</reference>
<dbReference type="EMBL" id="FOIB01000010">
    <property type="protein sequence ID" value="SEU34188.1"/>
    <property type="molecule type" value="Genomic_DNA"/>
</dbReference>
<dbReference type="AlphaFoldDB" id="A0A511T8N1"/>
<organism evidence="1 4">
    <name type="scientific">Myxococcus fulvus</name>
    <dbReference type="NCBI Taxonomy" id="33"/>
    <lineage>
        <taxon>Bacteria</taxon>
        <taxon>Pseudomonadati</taxon>
        <taxon>Myxococcota</taxon>
        <taxon>Myxococcia</taxon>
        <taxon>Myxococcales</taxon>
        <taxon>Cystobacterineae</taxon>
        <taxon>Myxococcaceae</taxon>
        <taxon>Myxococcus</taxon>
    </lineage>
</organism>
<proteinExistence type="predicted"/>
<dbReference type="RefSeq" id="WP_074957674.1">
    <property type="nucleotide sequence ID" value="NZ_BJXR01000038.1"/>
</dbReference>
<name>A0A511T8N1_MYXFU</name>
<dbReference type="SUPFAM" id="SSF54637">
    <property type="entry name" value="Thioesterase/thiol ester dehydrase-isomerase"/>
    <property type="match status" value="1"/>
</dbReference>
<dbReference type="EMBL" id="BJXR01000038">
    <property type="protein sequence ID" value="GEN10387.1"/>
    <property type="molecule type" value="Genomic_DNA"/>
</dbReference>
<dbReference type="Proteomes" id="UP000321514">
    <property type="component" value="Unassembled WGS sequence"/>
</dbReference>
<comment type="caution">
    <text evidence="1">The sequence shown here is derived from an EMBL/GenBank/DDBJ whole genome shotgun (WGS) entry which is preliminary data.</text>
</comment>
<dbReference type="STRING" id="1334629.MFUL124B02_13435"/>
<dbReference type="InterPro" id="IPR052342">
    <property type="entry name" value="MCH/BMMD"/>
</dbReference>
<dbReference type="Proteomes" id="UP000183760">
    <property type="component" value="Unassembled WGS sequence"/>
</dbReference>
<evidence type="ECO:0000313" key="4">
    <source>
        <dbReference type="Proteomes" id="UP000321514"/>
    </source>
</evidence>
<evidence type="ECO:0000313" key="1">
    <source>
        <dbReference type="EMBL" id="GEN10387.1"/>
    </source>
</evidence>
<gene>
    <name evidence="1" type="ORF">MFU01_54240</name>
    <name evidence="2" type="ORF">SAMN05443572_11013</name>
</gene>
<dbReference type="InterPro" id="IPR048274">
    <property type="entry name" value="MC_hydratase"/>
</dbReference>
<protein>
    <submittedName>
        <fullName evidence="2">Itaconyl-CoA hydratase</fullName>
    </submittedName>
    <submittedName>
        <fullName evidence="1">Transcription regulatory protein</fullName>
    </submittedName>
</protein>
<sequence>MHGSVITGYKQLGPQRYREVLGFHYEDFTVGDVFEHRPGRTVTEADNVLMNTLCMNPSPLHLDAAYCEQTVWGRPLISSLVTFSIVCGMSVRSTSGRATANLGWDKIRLTHPVFAGDTLYAESRILSARLSTRRAGEGIITCETVGLTAKGEVFLSFERSFLVPTRAHAVEERARY</sequence>
<dbReference type="InterPro" id="IPR029069">
    <property type="entry name" value="HotDog_dom_sf"/>
</dbReference>
<keyword evidence="3" id="KW-1185">Reference proteome</keyword>
<evidence type="ECO:0000313" key="2">
    <source>
        <dbReference type="EMBL" id="SEU34188.1"/>
    </source>
</evidence>
<evidence type="ECO:0000313" key="3">
    <source>
        <dbReference type="Proteomes" id="UP000183760"/>
    </source>
</evidence>
<dbReference type="GO" id="GO:0016829">
    <property type="term" value="F:lyase activity"/>
    <property type="evidence" value="ECO:0007669"/>
    <property type="project" value="InterPro"/>
</dbReference>
<dbReference type="PANTHER" id="PTHR43664">
    <property type="entry name" value="MONOAMINE OXIDASE-RELATED"/>
    <property type="match status" value="1"/>
</dbReference>